<dbReference type="AlphaFoldDB" id="A0A067RFJ8"/>
<gene>
    <name evidence="1" type="ORF">L798_07348</name>
</gene>
<dbReference type="EMBL" id="KK852666">
    <property type="protein sequence ID" value="KDR18946.1"/>
    <property type="molecule type" value="Genomic_DNA"/>
</dbReference>
<dbReference type="PANTHER" id="PTHR21207">
    <property type="entry name" value="PARKIN COREGULATED GENE PROTEIN PARK2 COREGULATED"/>
    <property type="match status" value="1"/>
</dbReference>
<dbReference type="FunCoup" id="A0A067RFJ8">
    <property type="interactions" value="641"/>
</dbReference>
<name>A0A067RFJ8_ZOONE</name>
<proteinExistence type="predicted"/>
<dbReference type="PANTHER" id="PTHR21207:SF2">
    <property type="entry name" value="PARKIN COREGULATED GENE PROTEIN"/>
    <property type="match status" value="1"/>
</dbReference>
<dbReference type="InterPro" id="IPR016024">
    <property type="entry name" value="ARM-type_fold"/>
</dbReference>
<dbReference type="GO" id="GO:0051879">
    <property type="term" value="F:Hsp90 protein binding"/>
    <property type="evidence" value="ECO:0007669"/>
    <property type="project" value="TreeGrafter"/>
</dbReference>
<feature type="non-terminal residue" evidence="1">
    <location>
        <position position="1"/>
    </location>
</feature>
<dbReference type="STRING" id="136037.A0A067RFJ8"/>
<dbReference type="SUPFAM" id="SSF48371">
    <property type="entry name" value="ARM repeat"/>
    <property type="match status" value="1"/>
</dbReference>
<dbReference type="Pfam" id="PF10274">
    <property type="entry name" value="ParcG"/>
    <property type="match status" value="2"/>
</dbReference>
<keyword evidence="2" id="KW-1185">Reference proteome</keyword>
<dbReference type="InParanoid" id="A0A067RFJ8"/>
<dbReference type="GO" id="GO:0030544">
    <property type="term" value="F:Hsp70 protein binding"/>
    <property type="evidence" value="ECO:0007669"/>
    <property type="project" value="TreeGrafter"/>
</dbReference>
<dbReference type="Proteomes" id="UP000027135">
    <property type="component" value="Unassembled WGS sequence"/>
</dbReference>
<dbReference type="OMA" id="INGPIHE"/>
<accession>A0A067RFJ8</accession>
<reference evidence="1 2" key="1">
    <citation type="journal article" date="2014" name="Nat. Commun.">
        <title>Molecular traces of alternative social organization in a termite genome.</title>
        <authorList>
            <person name="Terrapon N."/>
            <person name="Li C."/>
            <person name="Robertson H.M."/>
            <person name="Ji L."/>
            <person name="Meng X."/>
            <person name="Booth W."/>
            <person name="Chen Z."/>
            <person name="Childers C.P."/>
            <person name="Glastad K.M."/>
            <person name="Gokhale K."/>
            <person name="Gowin J."/>
            <person name="Gronenberg W."/>
            <person name="Hermansen R.A."/>
            <person name="Hu H."/>
            <person name="Hunt B.G."/>
            <person name="Huylmans A.K."/>
            <person name="Khalil S.M."/>
            <person name="Mitchell R.D."/>
            <person name="Munoz-Torres M.C."/>
            <person name="Mustard J.A."/>
            <person name="Pan H."/>
            <person name="Reese J.T."/>
            <person name="Scharf M.E."/>
            <person name="Sun F."/>
            <person name="Vogel H."/>
            <person name="Xiao J."/>
            <person name="Yang W."/>
            <person name="Yang Z."/>
            <person name="Yang Z."/>
            <person name="Zhou J."/>
            <person name="Zhu J."/>
            <person name="Brent C.S."/>
            <person name="Elsik C.G."/>
            <person name="Goodisman M.A."/>
            <person name="Liberles D.A."/>
            <person name="Roe R.M."/>
            <person name="Vargo E.L."/>
            <person name="Vilcinskas A."/>
            <person name="Wang J."/>
            <person name="Bornberg-Bauer E."/>
            <person name="Korb J."/>
            <person name="Zhang G."/>
            <person name="Liebig J."/>
        </authorList>
    </citation>
    <scope>NUCLEOTIDE SEQUENCE [LARGE SCALE GENOMIC DNA]</scope>
    <source>
        <tissue evidence="1">Whole organism</tissue>
    </source>
</reference>
<dbReference type="eggNOG" id="KOG3961">
    <property type="taxonomic scope" value="Eukaryota"/>
</dbReference>
<protein>
    <submittedName>
        <fullName evidence="1">Parkin coregulated gene protein</fullName>
    </submittedName>
</protein>
<dbReference type="InterPro" id="IPR019399">
    <property type="entry name" value="Parkin_co-regulated_protein"/>
</dbReference>
<organism evidence="1 2">
    <name type="scientific">Zootermopsis nevadensis</name>
    <name type="common">Dampwood termite</name>
    <dbReference type="NCBI Taxonomy" id="136037"/>
    <lineage>
        <taxon>Eukaryota</taxon>
        <taxon>Metazoa</taxon>
        <taxon>Ecdysozoa</taxon>
        <taxon>Arthropoda</taxon>
        <taxon>Hexapoda</taxon>
        <taxon>Insecta</taxon>
        <taxon>Pterygota</taxon>
        <taxon>Neoptera</taxon>
        <taxon>Polyneoptera</taxon>
        <taxon>Dictyoptera</taxon>
        <taxon>Blattodea</taxon>
        <taxon>Blattoidea</taxon>
        <taxon>Termitoidae</taxon>
        <taxon>Termopsidae</taxon>
        <taxon>Zootermopsis</taxon>
    </lineage>
</organism>
<evidence type="ECO:0000313" key="1">
    <source>
        <dbReference type="EMBL" id="KDR18946.1"/>
    </source>
</evidence>
<evidence type="ECO:0000313" key="2">
    <source>
        <dbReference type="Proteomes" id="UP000027135"/>
    </source>
</evidence>
<sequence length="257" mass="29117">FTIQTLQENITVQPLPRPDASLKRSPKLATKFRRFYTCGDFPIATVFDTRGIKVAWKVEIEELNYHNHLPKFFEGLCETVHPYKFLAQQGIHDMLQNGGPKILPVIPQLIVPIKNALNTRNPEIVCATLKVIQSLVMSADMVGKALVPYYRQILPIFNVFKNINGEVSISPIERLAVTLRRFNLTMGNKPLLVQQGDKFCDVITVNLGDGIDYTQMNHENVGDLVQETLEILERYGGEDAFINIKNMVPTYESCILN</sequence>